<dbReference type="PANTHER" id="PTHR46529:SF1">
    <property type="entry name" value="TRNA WYBUTOSINE-SYNTHESIZING PROTEIN 4"/>
    <property type="match status" value="1"/>
</dbReference>
<dbReference type="SUPFAM" id="SSF50965">
    <property type="entry name" value="Galactose oxidase, central domain"/>
    <property type="match status" value="1"/>
</dbReference>
<dbReference type="InterPro" id="IPR029063">
    <property type="entry name" value="SAM-dependent_MTases_sf"/>
</dbReference>
<dbReference type="EMBL" id="JAABOA010001346">
    <property type="protein sequence ID" value="KAF9581737.1"/>
    <property type="molecule type" value="Genomic_DNA"/>
</dbReference>
<gene>
    <name evidence="4" type="primary">PPM2</name>
    <name evidence="4" type="ORF">BGW38_001136</name>
</gene>
<dbReference type="GO" id="GO:0030488">
    <property type="term" value="P:tRNA methylation"/>
    <property type="evidence" value="ECO:0007669"/>
    <property type="project" value="TreeGrafter"/>
</dbReference>
<protein>
    <submittedName>
        <fullName evidence="4">tRNA methyltransferase ppm2</fullName>
    </submittedName>
</protein>
<dbReference type="Gene3D" id="3.40.50.150">
    <property type="entry name" value="Vaccinia Virus protein VP39"/>
    <property type="match status" value="1"/>
</dbReference>
<sequence>MSHCHIEGVTERDTPLMFKYVVPKASRRSPVINRAYYQRTEGIRRIVDGWIEDDPMYFRLAQKRKATQNTTLLKYVDIDYRTLMLERLYMIRTQTALADLLPDDPSVDDAGEFISETYCCLGIDLRDINTLRKGLETAGLFRNGGKRTPVLIISEVALAYLSPEESDEVIQFFSGFSEATFILHEQCIPEFDRDDPEEIQHPFASTMLRHFSRTMTPLKTLAEHRTLEDQLQRFKELGWKHCDISNMNLFSNYVVIPTVEEQQRIRRLEPFDEYDELCWIGAFYFMAIASTEQKISDSVNDTDTPDVLSRLKLRSKFSDHAWLRNSHVDQTSFVSIDYAIKPSSPASTDLTKTVQWSAERPMGGSLVNRKGHTVSILGDNILIYGGFGPDESVPPDSPSIFAARIPHVRLGSIFCYNFEDHTFEMISGNAGDDMLPAPRMHHSAATTLDGSSFYIYGGRDGPTKVHNDVWMYSVEEGWSPQWRGRVSQEGQGTIPEGFYKHTANIMTIAGREMMVVIGGRLASGETNSLIWAFDLQECQWTPLQLRASPYNMGQELPGLFSHSSVVIYSMEGEDEEDGDHLIVIGGIRGDDERIVNSVLKLQFGVSENEDSEMICWYSIKDIIVRPVHPGTSLQPRFGHSCVTVGPGRVWVLGGVSSPGLLQWHETIVEIRIDEGVYENLTPSSFKELVMTGHAATLDSKRQRVIGVGGGGTCFGFGSLWDATPWALKI</sequence>
<evidence type="ECO:0000256" key="1">
    <source>
        <dbReference type="ARBA" id="ARBA00004797"/>
    </source>
</evidence>
<evidence type="ECO:0000313" key="5">
    <source>
        <dbReference type="Proteomes" id="UP000780801"/>
    </source>
</evidence>
<evidence type="ECO:0000256" key="3">
    <source>
        <dbReference type="ARBA" id="ARBA00022691"/>
    </source>
</evidence>
<keyword evidence="4" id="KW-0489">Methyltransferase</keyword>
<dbReference type="InterPro" id="IPR011043">
    <property type="entry name" value="Gal_Oxase/kelch_b-propeller"/>
</dbReference>
<dbReference type="SUPFAM" id="SSF53335">
    <property type="entry name" value="S-adenosyl-L-methionine-dependent methyltransferases"/>
    <property type="match status" value="1"/>
</dbReference>
<dbReference type="Gene3D" id="2.120.10.80">
    <property type="entry name" value="Kelch-type beta propeller"/>
    <property type="match status" value="1"/>
</dbReference>
<dbReference type="PANTHER" id="PTHR46529">
    <property type="entry name" value="TRNA WYBUTOSINE-SYNTHESIZING PROTEIN 4"/>
    <property type="match status" value="1"/>
</dbReference>
<proteinExistence type="inferred from homology"/>
<organism evidence="4 5">
    <name type="scientific">Lunasporangiospora selenospora</name>
    <dbReference type="NCBI Taxonomy" id="979761"/>
    <lineage>
        <taxon>Eukaryota</taxon>
        <taxon>Fungi</taxon>
        <taxon>Fungi incertae sedis</taxon>
        <taxon>Mucoromycota</taxon>
        <taxon>Mortierellomycotina</taxon>
        <taxon>Mortierellomycetes</taxon>
        <taxon>Mortierellales</taxon>
        <taxon>Mortierellaceae</taxon>
        <taxon>Lunasporangiospora</taxon>
    </lineage>
</organism>
<reference evidence="4" key="1">
    <citation type="journal article" date="2020" name="Fungal Divers.">
        <title>Resolving the Mortierellaceae phylogeny through synthesis of multi-gene phylogenetics and phylogenomics.</title>
        <authorList>
            <person name="Vandepol N."/>
            <person name="Liber J."/>
            <person name="Desiro A."/>
            <person name="Na H."/>
            <person name="Kennedy M."/>
            <person name="Barry K."/>
            <person name="Grigoriev I.V."/>
            <person name="Miller A.N."/>
            <person name="O'Donnell K."/>
            <person name="Stajich J.E."/>
            <person name="Bonito G."/>
        </authorList>
    </citation>
    <scope>NUCLEOTIDE SEQUENCE</scope>
    <source>
        <strain evidence="4">KOD1015</strain>
    </source>
</reference>
<dbReference type="GO" id="GO:0008175">
    <property type="term" value="F:tRNA methyltransferase activity"/>
    <property type="evidence" value="ECO:0007669"/>
    <property type="project" value="TreeGrafter"/>
</dbReference>
<evidence type="ECO:0000313" key="4">
    <source>
        <dbReference type="EMBL" id="KAF9581737.1"/>
    </source>
</evidence>
<name>A0A9P6FU58_9FUNG</name>
<dbReference type="OrthoDB" id="47172at2759"/>
<dbReference type="AlphaFoldDB" id="A0A9P6FU58"/>
<evidence type="ECO:0000256" key="2">
    <source>
        <dbReference type="ARBA" id="ARBA00010703"/>
    </source>
</evidence>
<comment type="similarity">
    <text evidence="2">Belongs to the methyltransferase superfamily. LCMT family.</text>
</comment>
<comment type="pathway">
    <text evidence="1">tRNA modification; wybutosine-tRNA(Phe) biosynthesis.</text>
</comment>
<keyword evidence="3" id="KW-0949">S-adenosyl-L-methionine</keyword>
<comment type="caution">
    <text evidence="4">The sequence shown here is derived from an EMBL/GenBank/DDBJ whole genome shotgun (WGS) entry which is preliminary data.</text>
</comment>
<keyword evidence="4" id="KW-0808">Transferase</keyword>
<dbReference type="Pfam" id="PF13418">
    <property type="entry name" value="Beta-prop_TYW4"/>
    <property type="match status" value="1"/>
</dbReference>
<dbReference type="Proteomes" id="UP000780801">
    <property type="component" value="Unassembled WGS sequence"/>
</dbReference>
<keyword evidence="5" id="KW-1185">Reference proteome</keyword>
<dbReference type="GO" id="GO:0031591">
    <property type="term" value="P:wybutosine biosynthetic process"/>
    <property type="evidence" value="ECO:0007669"/>
    <property type="project" value="TreeGrafter"/>
</dbReference>
<dbReference type="InterPro" id="IPR015915">
    <property type="entry name" value="Kelch-typ_b-propeller"/>
</dbReference>
<accession>A0A9P6FU58</accession>